<reference evidence="1 2" key="1">
    <citation type="submission" date="2014-04" db="EMBL/GenBank/DDBJ databases">
        <authorList>
            <consortium name="DOE Joint Genome Institute"/>
            <person name="Kuo A."/>
            <person name="Kohler A."/>
            <person name="Costa M.D."/>
            <person name="Nagy L.G."/>
            <person name="Floudas D."/>
            <person name="Copeland A."/>
            <person name="Barry K.W."/>
            <person name="Cichocki N."/>
            <person name="Veneault-Fourrey C."/>
            <person name="LaButti K."/>
            <person name="Lindquist E.A."/>
            <person name="Lipzen A."/>
            <person name="Lundell T."/>
            <person name="Morin E."/>
            <person name="Murat C."/>
            <person name="Sun H."/>
            <person name="Tunlid A."/>
            <person name="Henrissat B."/>
            <person name="Grigoriev I.V."/>
            <person name="Hibbett D.S."/>
            <person name="Martin F."/>
            <person name="Nordberg H.P."/>
            <person name="Cantor M.N."/>
            <person name="Hua S.X."/>
        </authorList>
    </citation>
    <scope>NUCLEOTIDE SEQUENCE [LARGE SCALE GENOMIC DNA]</scope>
    <source>
        <strain evidence="1 2">Marx 270</strain>
    </source>
</reference>
<name>A0A0C3P0Z6_PISTI</name>
<keyword evidence="2" id="KW-1185">Reference proteome</keyword>
<dbReference type="AlphaFoldDB" id="A0A0C3P0Z6"/>
<gene>
    <name evidence="1" type="ORF">M404DRAFT_1003312</name>
</gene>
<dbReference type="EMBL" id="KN831991">
    <property type="protein sequence ID" value="KIO01024.1"/>
    <property type="molecule type" value="Genomic_DNA"/>
</dbReference>
<dbReference type="OrthoDB" id="2697436at2759"/>
<proteinExistence type="predicted"/>
<protein>
    <submittedName>
        <fullName evidence="1">Uncharacterized protein</fullName>
    </submittedName>
</protein>
<evidence type="ECO:0000313" key="1">
    <source>
        <dbReference type="EMBL" id="KIO01024.1"/>
    </source>
</evidence>
<dbReference type="Proteomes" id="UP000054217">
    <property type="component" value="Unassembled WGS sequence"/>
</dbReference>
<organism evidence="1 2">
    <name type="scientific">Pisolithus tinctorius Marx 270</name>
    <dbReference type="NCBI Taxonomy" id="870435"/>
    <lineage>
        <taxon>Eukaryota</taxon>
        <taxon>Fungi</taxon>
        <taxon>Dikarya</taxon>
        <taxon>Basidiomycota</taxon>
        <taxon>Agaricomycotina</taxon>
        <taxon>Agaricomycetes</taxon>
        <taxon>Agaricomycetidae</taxon>
        <taxon>Boletales</taxon>
        <taxon>Sclerodermatineae</taxon>
        <taxon>Pisolithaceae</taxon>
        <taxon>Pisolithus</taxon>
    </lineage>
</organism>
<evidence type="ECO:0000313" key="2">
    <source>
        <dbReference type="Proteomes" id="UP000054217"/>
    </source>
</evidence>
<dbReference type="InParanoid" id="A0A0C3P0Z6"/>
<reference evidence="2" key="2">
    <citation type="submission" date="2015-01" db="EMBL/GenBank/DDBJ databases">
        <title>Evolutionary Origins and Diversification of the Mycorrhizal Mutualists.</title>
        <authorList>
            <consortium name="DOE Joint Genome Institute"/>
            <consortium name="Mycorrhizal Genomics Consortium"/>
            <person name="Kohler A."/>
            <person name="Kuo A."/>
            <person name="Nagy L.G."/>
            <person name="Floudas D."/>
            <person name="Copeland A."/>
            <person name="Barry K.W."/>
            <person name="Cichocki N."/>
            <person name="Veneault-Fourrey C."/>
            <person name="LaButti K."/>
            <person name="Lindquist E.A."/>
            <person name="Lipzen A."/>
            <person name="Lundell T."/>
            <person name="Morin E."/>
            <person name="Murat C."/>
            <person name="Riley R."/>
            <person name="Ohm R."/>
            <person name="Sun H."/>
            <person name="Tunlid A."/>
            <person name="Henrissat B."/>
            <person name="Grigoriev I.V."/>
            <person name="Hibbett D.S."/>
            <person name="Martin F."/>
        </authorList>
    </citation>
    <scope>NUCLEOTIDE SEQUENCE [LARGE SCALE GENOMIC DNA]</scope>
    <source>
        <strain evidence="2">Marx 270</strain>
    </source>
</reference>
<dbReference type="HOGENOM" id="CLU_2723190_0_0_1"/>
<accession>A0A0C3P0Z6</accession>
<sequence length="72" mass="7824">MCAINIKADFPDRPSSSRALCIFVGRLALEVSSSYLARCCAVALAFRVVCFPHSALAGDTSFIQFRVVVIEI</sequence>